<sequence>MKLFIILSVVACSYAAKLDRTYLPPASAATAGGSPGSLTGPNGSPSAPAGSPGFGQSSSPAFGQPGSGAGQPGSGAGQPSGFGPSSASGGQPSAYNQPSGNGQAPSGSGYQAPSSQYGQPASGSPGGSGSPSFGGAPSGAGSAAQGYSQSAGYQGYQASQRAQASADANAEILRYDSQNDGETFSYSFETSNGIAAEESGVATNGVQAQGAFSYTDDDGQFIRVTYTADENGYQPQGDHLPTPPPIPDEILRSLEENAKAAAAGIQEGKAINIFLS</sequence>
<dbReference type="InterPro" id="IPR050468">
    <property type="entry name" value="Cuticle_Struct_Prot"/>
</dbReference>
<keyword evidence="1 3" id="KW-0193">Cuticle</keyword>
<keyword evidence="2 5" id="KW-0732">Signal</keyword>
<feature type="compositionally biased region" description="Low complexity" evidence="4">
    <location>
        <begin position="25"/>
        <end position="64"/>
    </location>
</feature>
<keyword evidence="7" id="KW-1185">Reference proteome</keyword>
<gene>
    <name evidence="6" type="ORF">O3G_MSEX009509</name>
</gene>
<reference evidence="6" key="2">
    <citation type="submission" date="2020-12" db="EMBL/GenBank/DDBJ databases">
        <authorList>
            <person name="Kanost M."/>
        </authorList>
    </citation>
    <scope>NUCLEOTIDE SEQUENCE</scope>
</reference>
<feature type="compositionally biased region" description="Low complexity" evidence="4">
    <location>
        <begin position="113"/>
        <end position="123"/>
    </location>
</feature>
<feature type="compositionally biased region" description="Low complexity" evidence="4">
    <location>
        <begin position="130"/>
        <end position="166"/>
    </location>
</feature>
<protein>
    <submittedName>
        <fullName evidence="6">Uncharacterized protein</fullName>
    </submittedName>
</protein>
<proteinExistence type="predicted"/>
<dbReference type="GO" id="GO:0062129">
    <property type="term" value="C:chitin-based extracellular matrix"/>
    <property type="evidence" value="ECO:0007669"/>
    <property type="project" value="TreeGrafter"/>
</dbReference>
<dbReference type="InterPro" id="IPR031311">
    <property type="entry name" value="CHIT_BIND_RR_consensus"/>
</dbReference>
<dbReference type="EMBL" id="JH668502">
    <property type="protein sequence ID" value="KAG6455966.1"/>
    <property type="molecule type" value="Genomic_DNA"/>
</dbReference>
<dbReference type="PROSITE" id="PS51155">
    <property type="entry name" value="CHIT_BIND_RR_2"/>
    <property type="match status" value="1"/>
</dbReference>
<organism evidence="6 7">
    <name type="scientific">Manduca sexta</name>
    <name type="common">Tobacco hawkmoth</name>
    <name type="synonym">Tobacco hornworm</name>
    <dbReference type="NCBI Taxonomy" id="7130"/>
    <lineage>
        <taxon>Eukaryota</taxon>
        <taxon>Metazoa</taxon>
        <taxon>Ecdysozoa</taxon>
        <taxon>Arthropoda</taxon>
        <taxon>Hexapoda</taxon>
        <taxon>Insecta</taxon>
        <taxon>Pterygota</taxon>
        <taxon>Neoptera</taxon>
        <taxon>Endopterygota</taxon>
        <taxon>Lepidoptera</taxon>
        <taxon>Glossata</taxon>
        <taxon>Ditrysia</taxon>
        <taxon>Bombycoidea</taxon>
        <taxon>Sphingidae</taxon>
        <taxon>Sphinginae</taxon>
        <taxon>Sphingini</taxon>
        <taxon>Manduca</taxon>
    </lineage>
</organism>
<dbReference type="AlphaFoldDB" id="A0A921ZEK2"/>
<feature type="signal peptide" evidence="5">
    <location>
        <begin position="1"/>
        <end position="15"/>
    </location>
</feature>
<name>A0A921ZEK2_MANSE</name>
<dbReference type="PANTHER" id="PTHR10380">
    <property type="entry name" value="CUTICLE PROTEIN"/>
    <property type="match status" value="1"/>
</dbReference>
<evidence type="ECO:0000256" key="4">
    <source>
        <dbReference type="SAM" id="MobiDB-lite"/>
    </source>
</evidence>
<evidence type="ECO:0000256" key="2">
    <source>
        <dbReference type="ARBA" id="ARBA00022729"/>
    </source>
</evidence>
<evidence type="ECO:0000256" key="3">
    <source>
        <dbReference type="PROSITE-ProRule" id="PRU00497"/>
    </source>
</evidence>
<feature type="compositionally biased region" description="Gly residues" evidence="4">
    <location>
        <begin position="65"/>
        <end position="80"/>
    </location>
</feature>
<dbReference type="PANTHER" id="PTHR10380:SF173">
    <property type="entry name" value="CUTICULAR PROTEIN 47EF, ISOFORM C-RELATED"/>
    <property type="match status" value="1"/>
</dbReference>
<feature type="compositionally biased region" description="Low complexity" evidence="4">
    <location>
        <begin position="81"/>
        <end position="94"/>
    </location>
</feature>
<dbReference type="Proteomes" id="UP000791440">
    <property type="component" value="Unassembled WGS sequence"/>
</dbReference>
<feature type="compositionally biased region" description="Polar residues" evidence="4">
    <location>
        <begin position="95"/>
        <end position="112"/>
    </location>
</feature>
<reference evidence="6" key="1">
    <citation type="journal article" date="2016" name="Insect Biochem. Mol. Biol.">
        <title>Multifaceted biological insights from a draft genome sequence of the tobacco hornworm moth, Manduca sexta.</title>
        <authorList>
            <person name="Kanost M.R."/>
            <person name="Arrese E.L."/>
            <person name="Cao X."/>
            <person name="Chen Y.R."/>
            <person name="Chellapilla S."/>
            <person name="Goldsmith M.R."/>
            <person name="Grosse-Wilde E."/>
            <person name="Heckel D.G."/>
            <person name="Herndon N."/>
            <person name="Jiang H."/>
            <person name="Papanicolaou A."/>
            <person name="Qu J."/>
            <person name="Soulages J.L."/>
            <person name="Vogel H."/>
            <person name="Walters J."/>
            <person name="Waterhouse R.M."/>
            <person name="Ahn S.J."/>
            <person name="Almeida F.C."/>
            <person name="An C."/>
            <person name="Aqrawi P."/>
            <person name="Bretschneider A."/>
            <person name="Bryant W.B."/>
            <person name="Bucks S."/>
            <person name="Chao H."/>
            <person name="Chevignon G."/>
            <person name="Christen J.M."/>
            <person name="Clarke D.F."/>
            <person name="Dittmer N.T."/>
            <person name="Ferguson L.C.F."/>
            <person name="Garavelou S."/>
            <person name="Gordon K.H.J."/>
            <person name="Gunaratna R.T."/>
            <person name="Han Y."/>
            <person name="Hauser F."/>
            <person name="He Y."/>
            <person name="Heidel-Fischer H."/>
            <person name="Hirsh A."/>
            <person name="Hu Y."/>
            <person name="Jiang H."/>
            <person name="Kalra D."/>
            <person name="Klinner C."/>
            <person name="Konig C."/>
            <person name="Kovar C."/>
            <person name="Kroll A.R."/>
            <person name="Kuwar S.S."/>
            <person name="Lee S.L."/>
            <person name="Lehman R."/>
            <person name="Li K."/>
            <person name="Li Z."/>
            <person name="Liang H."/>
            <person name="Lovelace S."/>
            <person name="Lu Z."/>
            <person name="Mansfield J.H."/>
            <person name="McCulloch K.J."/>
            <person name="Mathew T."/>
            <person name="Morton B."/>
            <person name="Muzny D.M."/>
            <person name="Neunemann D."/>
            <person name="Ongeri F."/>
            <person name="Pauchet Y."/>
            <person name="Pu L.L."/>
            <person name="Pyrousis I."/>
            <person name="Rao X.J."/>
            <person name="Redding A."/>
            <person name="Roesel C."/>
            <person name="Sanchez-Gracia A."/>
            <person name="Schaack S."/>
            <person name="Shukla A."/>
            <person name="Tetreau G."/>
            <person name="Wang Y."/>
            <person name="Xiong G.H."/>
            <person name="Traut W."/>
            <person name="Walsh T.K."/>
            <person name="Worley K.C."/>
            <person name="Wu D."/>
            <person name="Wu W."/>
            <person name="Wu Y.Q."/>
            <person name="Zhang X."/>
            <person name="Zou Z."/>
            <person name="Zucker H."/>
            <person name="Briscoe A.D."/>
            <person name="Burmester T."/>
            <person name="Clem R.J."/>
            <person name="Feyereisen R."/>
            <person name="Grimmelikhuijzen C.J.P."/>
            <person name="Hamodrakas S.J."/>
            <person name="Hansson B.S."/>
            <person name="Huguet E."/>
            <person name="Jermiin L.S."/>
            <person name="Lan Q."/>
            <person name="Lehman H.K."/>
            <person name="Lorenzen M."/>
            <person name="Merzendorfer H."/>
            <person name="Michalopoulos I."/>
            <person name="Morton D.B."/>
            <person name="Muthukrishnan S."/>
            <person name="Oakeshott J.G."/>
            <person name="Palmer W."/>
            <person name="Park Y."/>
            <person name="Passarelli A.L."/>
            <person name="Rozas J."/>
            <person name="Schwartz L.M."/>
            <person name="Smith W."/>
            <person name="Southgate A."/>
            <person name="Vilcinskas A."/>
            <person name="Vogt R."/>
            <person name="Wang P."/>
            <person name="Werren J."/>
            <person name="Yu X.Q."/>
            <person name="Zhou J.J."/>
            <person name="Brown S.J."/>
            <person name="Scherer S.E."/>
            <person name="Richards S."/>
            <person name="Blissard G.W."/>
        </authorList>
    </citation>
    <scope>NUCLEOTIDE SEQUENCE</scope>
</reference>
<feature type="chain" id="PRO_5037366718" evidence="5">
    <location>
        <begin position="16"/>
        <end position="276"/>
    </location>
</feature>
<accession>A0A921ZEK2</accession>
<evidence type="ECO:0000313" key="6">
    <source>
        <dbReference type="EMBL" id="KAG6455966.1"/>
    </source>
</evidence>
<dbReference type="InterPro" id="IPR000618">
    <property type="entry name" value="Insect_cuticle"/>
</dbReference>
<evidence type="ECO:0000256" key="5">
    <source>
        <dbReference type="SAM" id="SignalP"/>
    </source>
</evidence>
<dbReference type="GO" id="GO:0008010">
    <property type="term" value="F:structural constituent of chitin-based larval cuticle"/>
    <property type="evidence" value="ECO:0007669"/>
    <property type="project" value="TreeGrafter"/>
</dbReference>
<dbReference type="PROSITE" id="PS00233">
    <property type="entry name" value="CHIT_BIND_RR_1"/>
    <property type="match status" value="1"/>
</dbReference>
<comment type="caution">
    <text evidence="6">The sequence shown here is derived from an EMBL/GenBank/DDBJ whole genome shotgun (WGS) entry which is preliminary data.</text>
</comment>
<evidence type="ECO:0000313" key="7">
    <source>
        <dbReference type="Proteomes" id="UP000791440"/>
    </source>
</evidence>
<dbReference type="Pfam" id="PF00379">
    <property type="entry name" value="Chitin_bind_4"/>
    <property type="match status" value="1"/>
</dbReference>
<feature type="region of interest" description="Disordered" evidence="4">
    <location>
        <begin position="25"/>
        <end position="166"/>
    </location>
</feature>
<evidence type="ECO:0000256" key="1">
    <source>
        <dbReference type="ARBA" id="ARBA00022460"/>
    </source>
</evidence>